<evidence type="ECO:0000313" key="2">
    <source>
        <dbReference type="Proteomes" id="UP001281147"/>
    </source>
</evidence>
<reference evidence="1" key="1">
    <citation type="submission" date="2023-07" db="EMBL/GenBank/DDBJ databases">
        <title>Black Yeasts Isolated from many extreme environments.</title>
        <authorList>
            <person name="Coleine C."/>
            <person name="Stajich J.E."/>
            <person name="Selbmann L."/>
        </authorList>
    </citation>
    <scope>NUCLEOTIDE SEQUENCE</scope>
    <source>
        <strain evidence="1">CCFEE 5714</strain>
    </source>
</reference>
<sequence length="398" mass="46243">MRLINTTSHKLEEFFDRPVPPYAILSHRWQVCEATLQNYRSSQGEDGPGIGKVINFCKFAKTQSPSHRYVWIDTCCINKQNSMELMEAINSMYTWYENAQTCFVYLRDLPPKEEVHKKERRDAFCNSEWFHRGWTLQELLAPSRVIFCDRDWKVYDSRVQLAKQIEGITGIAKPFLDGTYQPRRASVAMRMSWASKRYTTKPEDKAYCLLGLFDVNMPLLYGEQKRAFMRFQEEILKHSDDESIFAWTANYTQWGMLAPSPEAFQGSEDIVNFKLAPEQRMPFQMTNKGLRFPSASDTYAKDNVDPSTGEPMGYDDHVVELGCFFGRIKGMTGQHSDALEMWEDGPITIRLKRIGPTWQRVECDNLGQGQNSARRVRRNGSYFGRGVQRIYFIEQPLL</sequence>
<name>A0ACC3MKP3_9PEZI</name>
<accession>A0ACC3MKP3</accession>
<dbReference type="Proteomes" id="UP001281147">
    <property type="component" value="Unassembled WGS sequence"/>
</dbReference>
<protein>
    <submittedName>
        <fullName evidence="1">Uncharacterized protein</fullName>
    </submittedName>
</protein>
<proteinExistence type="predicted"/>
<evidence type="ECO:0000313" key="1">
    <source>
        <dbReference type="EMBL" id="KAK3697892.1"/>
    </source>
</evidence>
<organism evidence="1 2">
    <name type="scientific">Vermiconidia calcicola</name>
    <dbReference type="NCBI Taxonomy" id="1690605"/>
    <lineage>
        <taxon>Eukaryota</taxon>
        <taxon>Fungi</taxon>
        <taxon>Dikarya</taxon>
        <taxon>Ascomycota</taxon>
        <taxon>Pezizomycotina</taxon>
        <taxon>Dothideomycetes</taxon>
        <taxon>Dothideomycetidae</taxon>
        <taxon>Mycosphaerellales</taxon>
        <taxon>Extremaceae</taxon>
        <taxon>Vermiconidia</taxon>
    </lineage>
</organism>
<comment type="caution">
    <text evidence="1">The sequence shown here is derived from an EMBL/GenBank/DDBJ whole genome shotgun (WGS) entry which is preliminary data.</text>
</comment>
<keyword evidence="2" id="KW-1185">Reference proteome</keyword>
<gene>
    <name evidence="1" type="ORF">LTR37_017209</name>
</gene>
<dbReference type="EMBL" id="JAUTXU010000218">
    <property type="protein sequence ID" value="KAK3697892.1"/>
    <property type="molecule type" value="Genomic_DNA"/>
</dbReference>